<keyword evidence="1" id="KW-0812">Transmembrane</keyword>
<feature type="transmembrane region" description="Helical" evidence="1">
    <location>
        <begin position="37"/>
        <end position="58"/>
    </location>
</feature>
<proteinExistence type="predicted"/>
<dbReference type="AlphaFoldDB" id="A0A7T5R0N1"/>
<organism evidence="2 3">
    <name type="scientific">Micavibrio aeruginosavorus</name>
    <dbReference type="NCBI Taxonomy" id="349221"/>
    <lineage>
        <taxon>Bacteria</taxon>
        <taxon>Pseudomonadati</taxon>
        <taxon>Bdellovibrionota</taxon>
        <taxon>Bdellovibrionia</taxon>
        <taxon>Bdellovibrionales</taxon>
        <taxon>Pseudobdellovibrionaceae</taxon>
        <taxon>Micavibrio</taxon>
    </lineage>
</organism>
<accession>A0A7T5R0N1</accession>
<reference evidence="2 3" key="1">
    <citation type="submission" date="2020-07" db="EMBL/GenBank/DDBJ databases">
        <title>Huge and variable diversity of episymbiotic CPR bacteria and DPANN archaea in groundwater ecosystems.</title>
        <authorList>
            <person name="He C.Y."/>
            <person name="Keren R."/>
            <person name="Whittaker M."/>
            <person name="Farag I.F."/>
            <person name="Doudna J."/>
            <person name="Cate J.H.D."/>
            <person name="Banfield J.F."/>
        </authorList>
    </citation>
    <scope>NUCLEOTIDE SEQUENCE [LARGE SCALE GENOMIC DNA]</scope>
    <source>
        <strain evidence="2">NC_groundwater_70_Ag_B-0.1um_54_66</strain>
    </source>
</reference>
<dbReference type="Proteomes" id="UP000595362">
    <property type="component" value="Chromosome"/>
</dbReference>
<evidence type="ECO:0000256" key="1">
    <source>
        <dbReference type="SAM" id="Phobius"/>
    </source>
</evidence>
<gene>
    <name evidence="2" type="ORF">HYS17_06950</name>
</gene>
<evidence type="ECO:0000313" key="2">
    <source>
        <dbReference type="EMBL" id="QQG35291.1"/>
    </source>
</evidence>
<dbReference type="EMBL" id="CP066681">
    <property type="protein sequence ID" value="QQG35291.1"/>
    <property type="molecule type" value="Genomic_DNA"/>
</dbReference>
<name>A0A7T5R0N1_9BACT</name>
<evidence type="ECO:0000313" key="3">
    <source>
        <dbReference type="Proteomes" id="UP000595362"/>
    </source>
</evidence>
<feature type="transmembrane region" description="Helical" evidence="1">
    <location>
        <begin position="73"/>
        <end position="91"/>
    </location>
</feature>
<protein>
    <submittedName>
        <fullName evidence="2">Uncharacterized protein</fullName>
    </submittedName>
</protein>
<keyword evidence="1" id="KW-0472">Membrane</keyword>
<keyword evidence="1" id="KW-1133">Transmembrane helix</keyword>
<sequence>MSNKKSNTTVVSYKTVLDTRAKTPLPAAARLRRGKNLIAVGTIIAILGIAVYSTTMLIGDMNSEPVKFLGEGLILIGTGLAVWVIGAIKYLNAAIDIGYTDDSI</sequence>